<proteinExistence type="inferred from homology"/>
<reference evidence="7" key="1">
    <citation type="submission" date="2016-05" db="EMBL/GenBank/DDBJ databases">
        <title>Comparative genomics of biotechnologically important yeasts.</title>
        <authorList>
            <consortium name="DOE Joint Genome Institute"/>
            <person name="Riley R."/>
            <person name="Haridas S."/>
            <person name="Wolfe K.H."/>
            <person name="Lopes M.R."/>
            <person name="Hittinger C.T."/>
            <person name="Goker M."/>
            <person name="Salamov A."/>
            <person name="Wisecaver J."/>
            <person name="Long T.M."/>
            <person name="Aerts A.L."/>
            <person name="Barry K."/>
            <person name="Choi C."/>
            <person name="Clum A."/>
            <person name="Coughlan A.Y."/>
            <person name="Deshpande S."/>
            <person name="Douglass A.P."/>
            <person name="Hanson S.J."/>
            <person name="Klenk H.-P."/>
            <person name="Labutti K."/>
            <person name="Lapidus A."/>
            <person name="Lindquist E."/>
            <person name="Lipzen A."/>
            <person name="Meier-Kolthoff J.P."/>
            <person name="Ohm R.A."/>
            <person name="Otillar R.P."/>
            <person name="Pangilinan J."/>
            <person name="Peng Y."/>
            <person name="Rokas A."/>
            <person name="Rosa C.A."/>
            <person name="Scheuner C."/>
            <person name="Sibirny A.A."/>
            <person name="Slot J.C."/>
            <person name="Stielow J.B."/>
            <person name="Sun H."/>
            <person name="Kurtzman C.P."/>
            <person name="Blackwell M."/>
            <person name="Grigoriev I.V."/>
            <person name="Jeffries T.W."/>
        </authorList>
    </citation>
    <scope>NUCLEOTIDE SEQUENCE [LARGE SCALE GENOMIC DNA]</scope>
    <source>
        <strain evidence="7">NRRL Y-12698</strain>
    </source>
</reference>
<dbReference type="OrthoDB" id="978at2759"/>
<organism evidence="6 7">
    <name type="scientific">Babjeviella inositovora NRRL Y-12698</name>
    <dbReference type="NCBI Taxonomy" id="984486"/>
    <lineage>
        <taxon>Eukaryota</taxon>
        <taxon>Fungi</taxon>
        <taxon>Dikarya</taxon>
        <taxon>Ascomycota</taxon>
        <taxon>Saccharomycotina</taxon>
        <taxon>Pichiomycetes</taxon>
        <taxon>Serinales incertae sedis</taxon>
        <taxon>Babjeviella</taxon>
    </lineage>
</organism>
<evidence type="ECO:0000313" key="7">
    <source>
        <dbReference type="Proteomes" id="UP000094336"/>
    </source>
</evidence>
<keyword evidence="4" id="KW-0808">Transferase</keyword>
<dbReference type="GO" id="GO:0032259">
    <property type="term" value="P:methylation"/>
    <property type="evidence" value="ECO:0007669"/>
    <property type="project" value="UniProtKB-KW"/>
</dbReference>
<dbReference type="EMBL" id="KV454436">
    <property type="protein sequence ID" value="ODQ78299.1"/>
    <property type="molecule type" value="Genomic_DNA"/>
</dbReference>
<evidence type="ECO:0000256" key="2">
    <source>
        <dbReference type="ARBA" id="ARBA00012003"/>
    </source>
</evidence>
<name>A0A1E3QKS1_9ASCO</name>
<evidence type="ECO:0000313" key="6">
    <source>
        <dbReference type="EMBL" id="ODQ78299.1"/>
    </source>
</evidence>
<dbReference type="SUPFAM" id="SSF53335">
    <property type="entry name" value="S-adenosyl-L-methionine-dependent methyltransferases"/>
    <property type="match status" value="1"/>
</dbReference>
<dbReference type="GO" id="GO:0030735">
    <property type="term" value="F:carnosine N-methyltransferase activity"/>
    <property type="evidence" value="ECO:0007669"/>
    <property type="project" value="UniProtKB-EC"/>
</dbReference>
<sequence length="320" mass="36025">MNQEFTQNLATAVAADWQVATPPDEWAGCTDSDFDKVRSVLLQFTREWSEECITERECSFGRITEYLIGAFPSVPDRQQVKVLVPGAGLGRLVVDLVKEGFTTQGNEFSYHMLLASNFILNHTYVAHHYSIFPFLHKFSHTAKRNSQLRPVTVPDFRVGDVSELNRTYPDIPVGDLMSMTAGSFVDLYGPPGLALSETYSADATAASFRTENAASWDVVATCFFLDTAANVIDYVRSIHYCLRAGGTWVNFGPLLWHHEDDEEDTDKGLELSCEDLLELVVSMGFEFIKHENGIETTYGCDSRSLGKWVYECEFWVCKKM</sequence>
<evidence type="ECO:0000256" key="4">
    <source>
        <dbReference type="ARBA" id="ARBA00022679"/>
    </source>
</evidence>
<dbReference type="GO" id="GO:0035498">
    <property type="term" value="P:carnosine metabolic process"/>
    <property type="evidence" value="ECO:0007669"/>
    <property type="project" value="EnsemblFungi"/>
</dbReference>
<dbReference type="PANTHER" id="PTHR12303">
    <property type="entry name" value="CARNOSINE N-METHYLTRANSFERASE"/>
    <property type="match status" value="1"/>
</dbReference>
<dbReference type="RefSeq" id="XP_018983627.1">
    <property type="nucleotide sequence ID" value="XM_019129632.1"/>
</dbReference>
<evidence type="ECO:0000256" key="1">
    <source>
        <dbReference type="ARBA" id="ARBA00010086"/>
    </source>
</evidence>
<dbReference type="Gene3D" id="3.40.50.150">
    <property type="entry name" value="Vaccinia Virus protein VP39"/>
    <property type="match status" value="1"/>
</dbReference>
<dbReference type="GeneID" id="30147485"/>
<gene>
    <name evidence="6" type="ORF">BABINDRAFT_162947</name>
</gene>
<dbReference type="InterPro" id="IPR012901">
    <property type="entry name" value="CARME"/>
</dbReference>
<evidence type="ECO:0000256" key="5">
    <source>
        <dbReference type="ARBA" id="ARBA00022691"/>
    </source>
</evidence>
<keyword evidence="5" id="KW-0949">S-adenosyl-L-methionine</keyword>
<keyword evidence="3" id="KW-0489">Methyltransferase</keyword>
<dbReference type="InterPro" id="IPR029063">
    <property type="entry name" value="SAM-dependent_MTases_sf"/>
</dbReference>
<protein>
    <recommendedName>
        <fullName evidence="2">carnosine N-methyltransferase</fullName>
        <ecNumber evidence="2">2.1.1.22</ecNumber>
    </recommendedName>
</protein>
<dbReference type="Proteomes" id="UP000094336">
    <property type="component" value="Unassembled WGS sequence"/>
</dbReference>
<dbReference type="Pfam" id="PF07942">
    <property type="entry name" value="CARME"/>
    <property type="match status" value="1"/>
</dbReference>
<dbReference type="AlphaFoldDB" id="A0A1E3QKS1"/>
<dbReference type="STRING" id="984486.A0A1E3QKS1"/>
<dbReference type="SMART" id="SM01296">
    <property type="entry name" value="N2227"/>
    <property type="match status" value="1"/>
</dbReference>
<comment type="similarity">
    <text evidence="1">Belongs to the carnosine N-methyltransferase family.</text>
</comment>
<keyword evidence="7" id="KW-1185">Reference proteome</keyword>
<dbReference type="EC" id="2.1.1.22" evidence="2"/>
<accession>A0A1E3QKS1</accession>
<evidence type="ECO:0000256" key="3">
    <source>
        <dbReference type="ARBA" id="ARBA00022603"/>
    </source>
</evidence>
<dbReference type="PANTHER" id="PTHR12303:SF6">
    <property type="entry name" value="CARNOSINE N-METHYLTRANSFERASE"/>
    <property type="match status" value="1"/>
</dbReference>